<evidence type="ECO:0000256" key="1">
    <source>
        <dbReference type="SAM" id="MobiDB-lite"/>
    </source>
</evidence>
<gene>
    <name evidence="2" type="ORF">EVAR_51122_1</name>
</gene>
<keyword evidence="3" id="KW-1185">Reference proteome</keyword>
<feature type="compositionally biased region" description="Basic and acidic residues" evidence="1">
    <location>
        <begin position="45"/>
        <end position="58"/>
    </location>
</feature>
<comment type="caution">
    <text evidence="2">The sequence shown here is derived from an EMBL/GenBank/DDBJ whole genome shotgun (WGS) entry which is preliminary data.</text>
</comment>
<organism evidence="2 3">
    <name type="scientific">Eumeta variegata</name>
    <name type="common">Bagworm moth</name>
    <name type="synonym">Eumeta japonica</name>
    <dbReference type="NCBI Taxonomy" id="151549"/>
    <lineage>
        <taxon>Eukaryota</taxon>
        <taxon>Metazoa</taxon>
        <taxon>Ecdysozoa</taxon>
        <taxon>Arthropoda</taxon>
        <taxon>Hexapoda</taxon>
        <taxon>Insecta</taxon>
        <taxon>Pterygota</taxon>
        <taxon>Neoptera</taxon>
        <taxon>Endopterygota</taxon>
        <taxon>Lepidoptera</taxon>
        <taxon>Glossata</taxon>
        <taxon>Ditrysia</taxon>
        <taxon>Tineoidea</taxon>
        <taxon>Psychidae</taxon>
        <taxon>Oiketicinae</taxon>
        <taxon>Eumeta</taxon>
    </lineage>
</organism>
<accession>A0A4C1YCX9</accession>
<name>A0A4C1YCX9_EUMVA</name>
<protein>
    <submittedName>
        <fullName evidence="2">Uncharacterized protein</fullName>
    </submittedName>
</protein>
<dbReference type="Proteomes" id="UP000299102">
    <property type="component" value="Unassembled WGS sequence"/>
</dbReference>
<sequence>MQTKLLQKLKTHFSLKQHDSLTGTAGGGTSGTYLRHKPISSLPGEGHKNEKRCGAEGRRGKKNLRSKWRNSGALSPHAGGAGVSLGRTRANTSRSSDFFHDPRGRFCYFCDVALI</sequence>
<evidence type="ECO:0000313" key="3">
    <source>
        <dbReference type="Proteomes" id="UP000299102"/>
    </source>
</evidence>
<reference evidence="2 3" key="1">
    <citation type="journal article" date="2019" name="Commun. Biol.">
        <title>The bagworm genome reveals a unique fibroin gene that provides high tensile strength.</title>
        <authorList>
            <person name="Kono N."/>
            <person name="Nakamura H."/>
            <person name="Ohtoshi R."/>
            <person name="Tomita M."/>
            <person name="Numata K."/>
            <person name="Arakawa K."/>
        </authorList>
    </citation>
    <scope>NUCLEOTIDE SEQUENCE [LARGE SCALE GENOMIC DNA]</scope>
</reference>
<feature type="region of interest" description="Disordered" evidence="1">
    <location>
        <begin position="16"/>
        <end position="95"/>
    </location>
</feature>
<dbReference type="EMBL" id="BGZK01001137">
    <property type="protein sequence ID" value="GBP72215.1"/>
    <property type="molecule type" value="Genomic_DNA"/>
</dbReference>
<proteinExistence type="predicted"/>
<feature type="compositionally biased region" description="Basic residues" evidence="1">
    <location>
        <begin position="59"/>
        <end position="68"/>
    </location>
</feature>
<dbReference type="AlphaFoldDB" id="A0A4C1YCX9"/>
<evidence type="ECO:0000313" key="2">
    <source>
        <dbReference type="EMBL" id="GBP72215.1"/>
    </source>
</evidence>